<evidence type="ECO:0000313" key="8">
    <source>
        <dbReference type="Proteomes" id="UP000004080"/>
    </source>
</evidence>
<keyword evidence="3 7" id="KW-0378">Hydrolase</keyword>
<evidence type="ECO:0000256" key="1">
    <source>
        <dbReference type="ARBA" id="ARBA00007074"/>
    </source>
</evidence>
<dbReference type="RefSeq" id="WP_007202089.1">
    <property type="nucleotide sequence ID" value="NZ_AKKV01000025.1"/>
</dbReference>
<dbReference type="STRING" id="1196324.A374_10013"/>
<sequence length="222" mass="23820">MKKSLVTAVLACSLFATTSGVGHAALGDQTLKKGMTHPDVQELQKALKAKGYFSEKNVTTYFGTVTASAVVKFQKEKKLSADGIVGPKTFQALGVKNSPKPSQTNPQELIKAAKKYIGVPYVWGGMSPKGFDCSGFIKYVFDEKTSVALPRTVAQMYEKGVKVSSPAVGDLVFFETYQPGASHAGIYIGNNEFIHSGSSTGVTVSSLKNTYWGPRYLGAKKM</sequence>
<dbReference type="PATRIC" id="fig|1196324.3.peg.2045"/>
<dbReference type="InterPro" id="IPR002477">
    <property type="entry name" value="Peptidoglycan-bd-like"/>
</dbReference>
<dbReference type="InterPro" id="IPR036366">
    <property type="entry name" value="PGBDSf"/>
</dbReference>
<dbReference type="GO" id="GO:0006508">
    <property type="term" value="P:proteolysis"/>
    <property type="evidence" value="ECO:0007669"/>
    <property type="project" value="UniProtKB-KW"/>
</dbReference>
<dbReference type="PANTHER" id="PTHR47053">
    <property type="entry name" value="MUREIN DD-ENDOPEPTIDASE MEPH-RELATED"/>
    <property type="match status" value="1"/>
</dbReference>
<protein>
    <submittedName>
        <fullName evidence="7">Cell wall-associated hydrolase, invasion-associated protein</fullName>
    </submittedName>
</protein>
<comment type="caution">
    <text evidence="7">The sequence shown here is derived from an EMBL/GenBank/DDBJ whole genome shotgun (WGS) entry which is preliminary data.</text>
</comment>
<dbReference type="InterPro" id="IPR036365">
    <property type="entry name" value="PGBD-like_sf"/>
</dbReference>
<comment type="similarity">
    <text evidence="1">Belongs to the peptidase C40 family.</text>
</comment>
<dbReference type="InterPro" id="IPR038765">
    <property type="entry name" value="Papain-like_cys_pep_sf"/>
</dbReference>
<dbReference type="PROSITE" id="PS51935">
    <property type="entry name" value="NLPC_P60"/>
    <property type="match status" value="1"/>
</dbReference>
<keyword evidence="2" id="KW-0645">Protease</keyword>
<evidence type="ECO:0000256" key="5">
    <source>
        <dbReference type="SAM" id="SignalP"/>
    </source>
</evidence>
<dbReference type="eggNOG" id="COG0791">
    <property type="taxonomic scope" value="Bacteria"/>
</dbReference>
<dbReference type="Pfam" id="PF00877">
    <property type="entry name" value="NLPC_P60"/>
    <property type="match status" value="1"/>
</dbReference>
<dbReference type="Proteomes" id="UP000004080">
    <property type="component" value="Unassembled WGS sequence"/>
</dbReference>
<feature type="domain" description="NlpC/P60" evidence="6">
    <location>
        <begin position="103"/>
        <end position="222"/>
    </location>
</feature>
<dbReference type="GO" id="GO:0008234">
    <property type="term" value="F:cysteine-type peptidase activity"/>
    <property type="evidence" value="ECO:0007669"/>
    <property type="project" value="UniProtKB-KW"/>
</dbReference>
<evidence type="ECO:0000256" key="2">
    <source>
        <dbReference type="ARBA" id="ARBA00022670"/>
    </source>
</evidence>
<dbReference type="InterPro" id="IPR000064">
    <property type="entry name" value="NLP_P60_dom"/>
</dbReference>
<feature type="signal peptide" evidence="5">
    <location>
        <begin position="1"/>
        <end position="24"/>
    </location>
</feature>
<dbReference type="AlphaFoldDB" id="I8AJ91"/>
<dbReference type="Gene3D" id="1.10.101.10">
    <property type="entry name" value="PGBD-like superfamily/PGBD"/>
    <property type="match status" value="1"/>
</dbReference>
<evidence type="ECO:0000256" key="3">
    <source>
        <dbReference type="ARBA" id="ARBA00022801"/>
    </source>
</evidence>
<accession>I8AJ91</accession>
<evidence type="ECO:0000259" key="6">
    <source>
        <dbReference type="PROSITE" id="PS51935"/>
    </source>
</evidence>
<dbReference type="SUPFAM" id="SSF54001">
    <property type="entry name" value="Cysteine proteinases"/>
    <property type="match status" value="1"/>
</dbReference>
<keyword evidence="8" id="KW-1185">Reference proteome</keyword>
<dbReference type="EMBL" id="AKKV01000025">
    <property type="protein sequence ID" value="EIT85564.1"/>
    <property type="molecule type" value="Genomic_DNA"/>
</dbReference>
<dbReference type="Pfam" id="PF01471">
    <property type="entry name" value="PG_binding_1"/>
    <property type="match status" value="1"/>
</dbReference>
<evidence type="ECO:0000256" key="4">
    <source>
        <dbReference type="ARBA" id="ARBA00022807"/>
    </source>
</evidence>
<name>I8AJ91_9BACL</name>
<dbReference type="PANTHER" id="PTHR47053:SF1">
    <property type="entry name" value="MUREIN DD-ENDOPEPTIDASE MEPH-RELATED"/>
    <property type="match status" value="1"/>
</dbReference>
<dbReference type="Gene3D" id="3.90.1720.10">
    <property type="entry name" value="endopeptidase domain like (from Nostoc punctiforme)"/>
    <property type="match status" value="1"/>
</dbReference>
<reference evidence="7 8" key="1">
    <citation type="journal article" date="2012" name="J. Bacteriol.">
        <title>Genome of Bacillus macauensis ZFHKF-1, a Long-Chain-Forming Bacterium.</title>
        <authorList>
            <person name="Cai L."/>
            <person name="Zhang T."/>
        </authorList>
    </citation>
    <scope>NUCLEOTIDE SEQUENCE [LARGE SCALE GENOMIC DNA]</scope>
    <source>
        <strain evidence="7 8">ZFHKF-1</strain>
    </source>
</reference>
<evidence type="ECO:0000313" key="7">
    <source>
        <dbReference type="EMBL" id="EIT85564.1"/>
    </source>
</evidence>
<dbReference type="SUPFAM" id="SSF47090">
    <property type="entry name" value="PGBD-like"/>
    <property type="match status" value="1"/>
</dbReference>
<dbReference type="InterPro" id="IPR051202">
    <property type="entry name" value="Peptidase_C40"/>
</dbReference>
<gene>
    <name evidence="7" type="ORF">A374_10013</name>
</gene>
<feature type="chain" id="PRO_5003713107" evidence="5">
    <location>
        <begin position="25"/>
        <end position="222"/>
    </location>
</feature>
<proteinExistence type="inferred from homology"/>
<keyword evidence="5" id="KW-0732">Signal</keyword>
<organism evidence="7 8">
    <name type="scientific">Fictibacillus macauensis ZFHKF-1</name>
    <dbReference type="NCBI Taxonomy" id="1196324"/>
    <lineage>
        <taxon>Bacteria</taxon>
        <taxon>Bacillati</taxon>
        <taxon>Bacillota</taxon>
        <taxon>Bacilli</taxon>
        <taxon>Bacillales</taxon>
        <taxon>Fictibacillaceae</taxon>
        <taxon>Fictibacillus</taxon>
    </lineage>
</organism>
<keyword evidence="4" id="KW-0788">Thiol protease</keyword>